<dbReference type="PANTHER" id="PTHR10281:SF76">
    <property type="entry name" value="CALCUTTA CUP-RELATED"/>
    <property type="match status" value="1"/>
</dbReference>
<accession>A0A3E2HFU2</accession>
<feature type="region of interest" description="Disordered" evidence="2">
    <location>
        <begin position="225"/>
        <end position="253"/>
    </location>
</feature>
<feature type="compositionally biased region" description="Basic residues" evidence="2">
    <location>
        <begin position="242"/>
        <end position="253"/>
    </location>
</feature>
<dbReference type="InterPro" id="IPR001199">
    <property type="entry name" value="Cyt_B5-like_heme/steroid-bd"/>
</dbReference>
<dbReference type="SUPFAM" id="SSF55856">
    <property type="entry name" value="Cytochrome b5-like heme/steroid binding domain"/>
    <property type="match status" value="1"/>
</dbReference>
<dbReference type="GO" id="GO:0016020">
    <property type="term" value="C:membrane"/>
    <property type="evidence" value="ECO:0007669"/>
    <property type="project" value="TreeGrafter"/>
</dbReference>
<comment type="similarity">
    <text evidence="1">Belongs to the cytochrome b5 family. MAPR subfamily.</text>
</comment>
<dbReference type="AlphaFoldDB" id="A0A3E2HFU2"/>
<feature type="non-terminal residue" evidence="4">
    <location>
        <position position="253"/>
    </location>
</feature>
<dbReference type="InterPro" id="IPR050577">
    <property type="entry name" value="MAPR/NEUFC/NENF-like"/>
</dbReference>
<evidence type="ECO:0000313" key="5">
    <source>
        <dbReference type="Proteomes" id="UP000258309"/>
    </source>
</evidence>
<proteinExistence type="inferred from homology"/>
<feature type="non-terminal residue" evidence="4">
    <location>
        <position position="1"/>
    </location>
</feature>
<dbReference type="FunFam" id="3.10.120.10:FF:000018">
    <property type="entry name" value="Heme/steroid binding domain protein, putative"/>
    <property type="match status" value="1"/>
</dbReference>
<sequence length="253" mass="28945">MSEVRQRAVGDSKKEKKEKEEEKEDAAPTLAARVKAEDSAISVLDIFRSIFFLILVSSAFSWLVTRESLIWGLQRPNFTRLDVLKSWLNGPIQLTDEELKLYDGFNQDLPIYLAVNGTIYDVTAGRKHYGPHGSYHFFAGADASRAFVTGCFREDIMPDMRGVEDMYLPLDDPEIDNQYTKGQLKALKEQERRKAKQEVYNALKHWVDFFANSKKYTAVGTVKREPGWETKGDPPVLCEKAAKRRKHRDPPAK</sequence>
<dbReference type="Proteomes" id="UP000258309">
    <property type="component" value="Unassembled WGS sequence"/>
</dbReference>
<name>A0A3E2HFU2_SCYLI</name>
<dbReference type="GO" id="GO:0012505">
    <property type="term" value="C:endomembrane system"/>
    <property type="evidence" value="ECO:0007669"/>
    <property type="project" value="TreeGrafter"/>
</dbReference>
<feature type="compositionally biased region" description="Basic and acidic residues" evidence="2">
    <location>
        <begin position="1"/>
        <end position="20"/>
    </location>
</feature>
<organism evidence="4 5">
    <name type="scientific">Scytalidium lignicola</name>
    <name type="common">Hyphomycete</name>
    <dbReference type="NCBI Taxonomy" id="5539"/>
    <lineage>
        <taxon>Eukaryota</taxon>
        <taxon>Fungi</taxon>
        <taxon>Dikarya</taxon>
        <taxon>Ascomycota</taxon>
        <taxon>Pezizomycotina</taxon>
        <taxon>Leotiomycetes</taxon>
        <taxon>Leotiomycetes incertae sedis</taxon>
        <taxon>Scytalidium</taxon>
    </lineage>
</organism>
<protein>
    <recommendedName>
        <fullName evidence="3">Cytochrome b5 heme-binding domain-containing protein</fullName>
    </recommendedName>
</protein>
<dbReference type="InterPro" id="IPR036400">
    <property type="entry name" value="Cyt_B5-like_heme/steroid_sf"/>
</dbReference>
<dbReference type="STRING" id="5539.A0A3E2HFU2"/>
<keyword evidence="5" id="KW-1185">Reference proteome</keyword>
<evidence type="ECO:0000313" key="4">
    <source>
        <dbReference type="EMBL" id="RFU31931.1"/>
    </source>
</evidence>
<feature type="domain" description="Cytochrome b5 heme-binding" evidence="3">
    <location>
        <begin position="94"/>
        <end position="185"/>
    </location>
</feature>
<dbReference type="Pfam" id="PF00173">
    <property type="entry name" value="Cyt-b5"/>
    <property type="match status" value="1"/>
</dbReference>
<dbReference type="OrthoDB" id="10257697at2759"/>
<reference evidence="4 5" key="1">
    <citation type="submission" date="2018-05" db="EMBL/GenBank/DDBJ databases">
        <title>Draft genome sequence of Scytalidium lignicola DSM 105466, a ubiquitous saprotrophic fungus.</title>
        <authorList>
            <person name="Buettner E."/>
            <person name="Gebauer A.M."/>
            <person name="Hofrichter M."/>
            <person name="Liers C."/>
            <person name="Kellner H."/>
        </authorList>
    </citation>
    <scope>NUCLEOTIDE SEQUENCE [LARGE SCALE GENOMIC DNA]</scope>
    <source>
        <strain evidence="4 5">DSM 105466</strain>
    </source>
</reference>
<feature type="region of interest" description="Disordered" evidence="2">
    <location>
        <begin position="1"/>
        <end position="28"/>
    </location>
</feature>
<dbReference type="SMART" id="SM01117">
    <property type="entry name" value="Cyt-b5"/>
    <property type="match status" value="1"/>
</dbReference>
<dbReference type="Gene3D" id="3.10.120.10">
    <property type="entry name" value="Cytochrome b5-like heme/steroid binding domain"/>
    <property type="match status" value="1"/>
</dbReference>
<dbReference type="PANTHER" id="PTHR10281">
    <property type="entry name" value="MEMBRANE-ASSOCIATED PROGESTERONE RECEPTOR COMPONENT-RELATED"/>
    <property type="match status" value="1"/>
</dbReference>
<evidence type="ECO:0000256" key="1">
    <source>
        <dbReference type="ARBA" id="ARBA00038357"/>
    </source>
</evidence>
<comment type="caution">
    <text evidence="4">The sequence shown here is derived from an EMBL/GenBank/DDBJ whole genome shotgun (WGS) entry which is preliminary data.</text>
</comment>
<evidence type="ECO:0000256" key="2">
    <source>
        <dbReference type="SAM" id="MobiDB-lite"/>
    </source>
</evidence>
<dbReference type="OMA" id="ESFFWGM"/>
<evidence type="ECO:0000259" key="3">
    <source>
        <dbReference type="SMART" id="SM01117"/>
    </source>
</evidence>
<dbReference type="EMBL" id="NCSJ02000065">
    <property type="protein sequence ID" value="RFU31931.1"/>
    <property type="molecule type" value="Genomic_DNA"/>
</dbReference>
<gene>
    <name evidence="4" type="ORF">B7463_g4399</name>
</gene>